<dbReference type="PANTHER" id="PTHR34182">
    <property type="entry name" value="PROTEIN-EXPORT MEMBRANE PROTEIN SECG"/>
    <property type="match status" value="1"/>
</dbReference>
<dbReference type="GO" id="GO:0005886">
    <property type="term" value="C:plasma membrane"/>
    <property type="evidence" value="ECO:0007669"/>
    <property type="project" value="UniProtKB-SubCell"/>
</dbReference>
<evidence type="ECO:0000256" key="4">
    <source>
        <dbReference type="ARBA" id="ARBA00022475"/>
    </source>
</evidence>
<dbReference type="GO" id="GO:0015450">
    <property type="term" value="F:protein-transporting ATPase activity"/>
    <property type="evidence" value="ECO:0007669"/>
    <property type="project" value="InterPro"/>
</dbReference>
<dbReference type="EMBL" id="UINC01003696">
    <property type="protein sequence ID" value="SVA08507.1"/>
    <property type="molecule type" value="Genomic_DNA"/>
</dbReference>
<evidence type="ECO:0008006" key="12">
    <source>
        <dbReference type="Google" id="ProtNLM"/>
    </source>
</evidence>
<dbReference type="PANTHER" id="PTHR34182:SF1">
    <property type="entry name" value="PROTEIN-EXPORT MEMBRANE PROTEIN SECG"/>
    <property type="match status" value="1"/>
</dbReference>
<feature type="transmembrane region" description="Helical" evidence="10">
    <location>
        <begin position="55"/>
        <end position="79"/>
    </location>
</feature>
<comment type="similarity">
    <text evidence="2">Belongs to the SecG family.</text>
</comment>
<evidence type="ECO:0000313" key="11">
    <source>
        <dbReference type="EMBL" id="SVA08507.1"/>
    </source>
</evidence>
<evidence type="ECO:0000256" key="9">
    <source>
        <dbReference type="ARBA" id="ARBA00023136"/>
    </source>
</evidence>
<dbReference type="GO" id="GO:0065002">
    <property type="term" value="P:intracellular protein transmembrane transport"/>
    <property type="evidence" value="ECO:0007669"/>
    <property type="project" value="TreeGrafter"/>
</dbReference>
<keyword evidence="8" id="KW-0811">Translocation</keyword>
<evidence type="ECO:0000256" key="10">
    <source>
        <dbReference type="SAM" id="Phobius"/>
    </source>
</evidence>
<evidence type="ECO:0000256" key="7">
    <source>
        <dbReference type="ARBA" id="ARBA00022989"/>
    </source>
</evidence>
<dbReference type="Pfam" id="PF03840">
    <property type="entry name" value="SecG"/>
    <property type="match status" value="1"/>
</dbReference>
<gene>
    <name evidence="11" type="ORF">METZ01_LOCUS61361</name>
</gene>
<evidence type="ECO:0000256" key="8">
    <source>
        <dbReference type="ARBA" id="ARBA00023010"/>
    </source>
</evidence>
<protein>
    <recommendedName>
        <fullName evidence="12">Protein-export membrane protein SecG</fullName>
    </recommendedName>
</protein>
<accession>A0A381T1D4</accession>
<organism evidence="11">
    <name type="scientific">marine metagenome</name>
    <dbReference type="NCBI Taxonomy" id="408172"/>
    <lineage>
        <taxon>unclassified sequences</taxon>
        <taxon>metagenomes</taxon>
        <taxon>ecological metagenomes</taxon>
    </lineage>
</organism>
<sequence length="108" mass="11231">MTSVLIVIHTIISVLLIAVILMQAGQGGGLAGGLSAGMGNSIFGGRAAATALSRITTWFAIAFMALGVLISLLSAPNVVENESILKREADERLLDLSAPDIQQNLEIE</sequence>
<proteinExistence type="inferred from homology"/>
<dbReference type="AlphaFoldDB" id="A0A381T1D4"/>
<keyword evidence="5 10" id="KW-0812">Transmembrane</keyword>
<evidence type="ECO:0000256" key="3">
    <source>
        <dbReference type="ARBA" id="ARBA00022448"/>
    </source>
</evidence>
<keyword evidence="6" id="KW-0653">Protein transport</keyword>
<keyword evidence="3" id="KW-0813">Transport</keyword>
<dbReference type="PRINTS" id="PR01651">
    <property type="entry name" value="SECGEXPORT"/>
</dbReference>
<dbReference type="GO" id="GO:0043952">
    <property type="term" value="P:protein transport by the Sec complex"/>
    <property type="evidence" value="ECO:0007669"/>
    <property type="project" value="TreeGrafter"/>
</dbReference>
<reference evidence="11" key="1">
    <citation type="submission" date="2018-05" db="EMBL/GenBank/DDBJ databases">
        <authorList>
            <person name="Lanie J.A."/>
            <person name="Ng W.-L."/>
            <person name="Kazmierczak K.M."/>
            <person name="Andrzejewski T.M."/>
            <person name="Davidsen T.M."/>
            <person name="Wayne K.J."/>
            <person name="Tettelin H."/>
            <person name="Glass J.I."/>
            <person name="Rusch D."/>
            <person name="Podicherti R."/>
            <person name="Tsui H.-C.T."/>
            <person name="Winkler M.E."/>
        </authorList>
    </citation>
    <scope>NUCLEOTIDE SEQUENCE</scope>
</reference>
<dbReference type="NCBIfam" id="TIGR00810">
    <property type="entry name" value="secG"/>
    <property type="match status" value="1"/>
</dbReference>
<name>A0A381T1D4_9ZZZZ</name>
<evidence type="ECO:0000256" key="2">
    <source>
        <dbReference type="ARBA" id="ARBA00008445"/>
    </source>
</evidence>
<keyword evidence="7 10" id="KW-1133">Transmembrane helix</keyword>
<evidence type="ECO:0000256" key="6">
    <source>
        <dbReference type="ARBA" id="ARBA00022927"/>
    </source>
</evidence>
<evidence type="ECO:0000256" key="1">
    <source>
        <dbReference type="ARBA" id="ARBA00004651"/>
    </source>
</evidence>
<keyword evidence="9 10" id="KW-0472">Membrane</keyword>
<evidence type="ECO:0000256" key="5">
    <source>
        <dbReference type="ARBA" id="ARBA00022692"/>
    </source>
</evidence>
<keyword evidence="4" id="KW-1003">Cell membrane</keyword>
<dbReference type="InterPro" id="IPR004692">
    <property type="entry name" value="SecG"/>
</dbReference>
<comment type="subcellular location">
    <subcellularLocation>
        <location evidence="1">Cell membrane</location>
        <topology evidence="1">Multi-pass membrane protein</topology>
    </subcellularLocation>
</comment>
<dbReference type="GO" id="GO:0009306">
    <property type="term" value="P:protein secretion"/>
    <property type="evidence" value="ECO:0007669"/>
    <property type="project" value="InterPro"/>
</dbReference>